<evidence type="ECO:0000256" key="3">
    <source>
        <dbReference type="ARBA" id="ARBA00023163"/>
    </source>
</evidence>
<dbReference type="GO" id="GO:0006355">
    <property type="term" value="P:regulation of DNA-templated transcription"/>
    <property type="evidence" value="ECO:0007669"/>
    <property type="project" value="InterPro"/>
</dbReference>
<dbReference type="Proteomes" id="UP000093053">
    <property type="component" value="Chromosome"/>
</dbReference>
<evidence type="ECO:0000256" key="1">
    <source>
        <dbReference type="ARBA" id="ARBA00023015"/>
    </source>
</evidence>
<keyword evidence="1" id="KW-0805">Transcription regulation</keyword>
<name>A0A1B2HX95_9PSEU</name>
<dbReference type="InterPro" id="IPR036388">
    <property type="entry name" value="WH-like_DNA-bd_sf"/>
</dbReference>
<evidence type="ECO:0000256" key="2">
    <source>
        <dbReference type="ARBA" id="ARBA00023125"/>
    </source>
</evidence>
<dbReference type="PANTHER" id="PTHR44688:SF16">
    <property type="entry name" value="DNA-BINDING TRANSCRIPTIONAL ACTIVATOR DEVR_DOSR"/>
    <property type="match status" value="1"/>
</dbReference>
<dbReference type="GO" id="GO:0003677">
    <property type="term" value="F:DNA binding"/>
    <property type="evidence" value="ECO:0007669"/>
    <property type="project" value="UniProtKB-KW"/>
</dbReference>
<feature type="domain" description="HTH luxR-type" evidence="5">
    <location>
        <begin position="85"/>
        <end position="148"/>
    </location>
</feature>
<dbReference type="SUPFAM" id="SSF54909">
    <property type="entry name" value="Dimeric alpha+beta barrel"/>
    <property type="match status" value="1"/>
</dbReference>
<evidence type="ECO:0000256" key="4">
    <source>
        <dbReference type="SAM" id="MobiDB-lite"/>
    </source>
</evidence>
<dbReference type="SMART" id="SM00421">
    <property type="entry name" value="HTH_LUXR"/>
    <property type="match status" value="1"/>
</dbReference>
<proteinExistence type="predicted"/>
<feature type="compositionally biased region" description="Low complexity" evidence="4">
    <location>
        <begin position="78"/>
        <end position="89"/>
    </location>
</feature>
<dbReference type="SUPFAM" id="SSF46894">
    <property type="entry name" value="C-terminal effector domain of the bipartite response regulators"/>
    <property type="match status" value="1"/>
</dbReference>
<protein>
    <recommendedName>
        <fullName evidence="5">HTH luxR-type domain-containing protein</fullName>
    </recommendedName>
</protein>
<reference evidence="6 7" key="1">
    <citation type="submission" date="2016-07" db="EMBL/GenBank/DDBJ databases">
        <title>Complete genome sequence of the Lentzea guizhouensis DHS C013.</title>
        <authorList>
            <person name="Cao C."/>
        </authorList>
    </citation>
    <scope>NUCLEOTIDE SEQUENCE [LARGE SCALE GENOMIC DNA]</scope>
    <source>
        <strain evidence="6 7">DHS C013</strain>
    </source>
</reference>
<dbReference type="PANTHER" id="PTHR44688">
    <property type="entry name" value="DNA-BINDING TRANSCRIPTIONAL ACTIVATOR DEVR_DOSR"/>
    <property type="match status" value="1"/>
</dbReference>
<organism evidence="6 7">
    <name type="scientific">Lentzea guizhouensis</name>
    <dbReference type="NCBI Taxonomy" id="1586287"/>
    <lineage>
        <taxon>Bacteria</taxon>
        <taxon>Bacillati</taxon>
        <taxon>Actinomycetota</taxon>
        <taxon>Actinomycetes</taxon>
        <taxon>Pseudonocardiales</taxon>
        <taxon>Pseudonocardiaceae</taxon>
        <taxon>Lentzea</taxon>
    </lineage>
</organism>
<sequence>MAERGVLLGGGLYADESGGLLLCEAPDDGSLRRLVAADPYVRGKLLRSIRIREWRELVGGLSRRSGKEAEPQESGTAMGSRSSGSLMGGRQLTAHEQRIASLIVNGRTNREIAAQFRVTVRAVELHITSIYRKLGINRRAQLAGALAA</sequence>
<dbReference type="InterPro" id="IPR011008">
    <property type="entry name" value="Dimeric_a/b-barrel"/>
</dbReference>
<dbReference type="Pfam" id="PF00196">
    <property type="entry name" value="GerE"/>
    <property type="match status" value="1"/>
</dbReference>
<dbReference type="Gene3D" id="1.10.10.10">
    <property type="entry name" value="Winged helix-like DNA-binding domain superfamily/Winged helix DNA-binding domain"/>
    <property type="match status" value="1"/>
</dbReference>
<evidence type="ECO:0000313" key="7">
    <source>
        <dbReference type="Proteomes" id="UP000093053"/>
    </source>
</evidence>
<dbReference type="InterPro" id="IPR000792">
    <property type="entry name" value="Tscrpt_reg_LuxR_C"/>
</dbReference>
<dbReference type="InterPro" id="IPR016032">
    <property type="entry name" value="Sig_transdc_resp-reg_C-effctor"/>
</dbReference>
<dbReference type="PRINTS" id="PR00038">
    <property type="entry name" value="HTHLUXR"/>
</dbReference>
<dbReference type="EMBL" id="CP016793">
    <property type="protein sequence ID" value="ANZ42380.1"/>
    <property type="molecule type" value="Genomic_DNA"/>
</dbReference>
<accession>A0A1B2HX95</accession>
<keyword evidence="3" id="KW-0804">Transcription</keyword>
<evidence type="ECO:0000313" key="6">
    <source>
        <dbReference type="EMBL" id="ANZ42380.1"/>
    </source>
</evidence>
<dbReference type="Gene3D" id="3.30.70.1060">
    <property type="entry name" value="Dimeric alpha+beta barrel"/>
    <property type="match status" value="1"/>
</dbReference>
<dbReference type="CDD" id="cd06170">
    <property type="entry name" value="LuxR_C_like"/>
    <property type="match status" value="1"/>
</dbReference>
<keyword evidence="7" id="KW-1185">Reference proteome</keyword>
<keyword evidence="2" id="KW-0238">DNA-binding</keyword>
<feature type="region of interest" description="Disordered" evidence="4">
    <location>
        <begin position="62"/>
        <end position="89"/>
    </location>
</feature>
<dbReference type="AlphaFoldDB" id="A0A1B2HX95"/>
<gene>
    <name evidence="6" type="ORF">BBK82_00125</name>
</gene>
<dbReference type="PROSITE" id="PS50043">
    <property type="entry name" value="HTH_LUXR_2"/>
    <property type="match status" value="1"/>
</dbReference>
<evidence type="ECO:0000259" key="5">
    <source>
        <dbReference type="PROSITE" id="PS50043"/>
    </source>
</evidence>
<dbReference type="STRING" id="1586287.BBK82_00125"/>
<dbReference type="KEGG" id="led:BBK82_00125"/>